<feature type="transmembrane region" description="Helical" evidence="2">
    <location>
        <begin position="112"/>
        <end position="140"/>
    </location>
</feature>
<keyword evidence="2" id="KW-0472">Membrane</keyword>
<evidence type="ECO:0000256" key="1">
    <source>
        <dbReference type="SAM" id="MobiDB-lite"/>
    </source>
</evidence>
<proteinExistence type="predicted"/>
<reference evidence="4" key="1">
    <citation type="submission" date="2022-11" db="UniProtKB">
        <authorList>
            <consortium name="WormBaseParasite"/>
        </authorList>
    </citation>
    <scope>IDENTIFICATION</scope>
</reference>
<sequence length="433" mass="45733">MAWLGNWEVERRAIPARGMAQSMGVVVMTKADCEAAVVVVMGVVADINVGVVEGGRAKTIVGNNAVMVVALPDLVAVGCSTSIGGQRQWKTGRVNLVPLFTLRLMMRGNATVIMMVAITRITISVMGLVSFAAMLIIMLVEIASRSGGQQFLSQLIEQGGAGGILDNSEGIQMSGFDHEVFIFLLSVGVELGSEKSQYSSAVISSIKRNYDGVFTMDKGEEGGPIFGHCSEGFKDKHCSIGKRELDVPGIARGGGMVRHGDREFEIFQIGSKDGFSIKADQCIAPKIWHGLGRECGPQTSGGQENGWTSAGPIKGLDCDHVVIKAGRVGDDKRANEVGLDFVGFSHAKSSFCLSVLKGFLGGPVAVPPLANVGNGMDIGVGQEIGTDNTLVIVVIIKDDTLNHMFPESRFHGNNDGTGEEGSVGNFDLSTNGE</sequence>
<keyword evidence="2" id="KW-0812">Transmembrane</keyword>
<accession>A0A915HJF3</accession>
<dbReference type="Proteomes" id="UP000887565">
    <property type="component" value="Unplaced"/>
</dbReference>
<evidence type="ECO:0000313" key="4">
    <source>
        <dbReference type="WBParaSite" id="nRc.2.0.1.t01569-RA"/>
    </source>
</evidence>
<keyword evidence="2" id="KW-1133">Transmembrane helix</keyword>
<feature type="region of interest" description="Disordered" evidence="1">
    <location>
        <begin position="408"/>
        <end position="433"/>
    </location>
</feature>
<dbReference type="AlphaFoldDB" id="A0A915HJF3"/>
<name>A0A915HJF3_ROMCU</name>
<evidence type="ECO:0000313" key="3">
    <source>
        <dbReference type="Proteomes" id="UP000887565"/>
    </source>
</evidence>
<keyword evidence="3" id="KW-1185">Reference proteome</keyword>
<dbReference type="WBParaSite" id="nRc.2.0.1.t01569-RA">
    <property type="protein sequence ID" value="nRc.2.0.1.t01569-RA"/>
    <property type="gene ID" value="nRc.2.0.1.g01569"/>
</dbReference>
<organism evidence="3 4">
    <name type="scientific">Romanomermis culicivorax</name>
    <name type="common">Nematode worm</name>
    <dbReference type="NCBI Taxonomy" id="13658"/>
    <lineage>
        <taxon>Eukaryota</taxon>
        <taxon>Metazoa</taxon>
        <taxon>Ecdysozoa</taxon>
        <taxon>Nematoda</taxon>
        <taxon>Enoplea</taxon>
        <taxon>Dorylaimia</taxon>
        <taxon>Mermithida</taxon>
        <taxon>Mermithoidea</taxon>
        <taxon>Mermithidae</taxon>
        <taxon>Romanomermis</taxon>
    </lineage>
</organism>
<protein>
    <submittedName>
        <fullName evidence="4">Uncharacterized protein</fullName>
    </submittedName>
</protein>
<evidence type="ECO:0000256" key="2">
    <source>
        <dbReference type="SAM" id="Phobius"/>
    </source>
</evidence>